<evidence type="ECO:0000313" key="1">
    <source>
        <dbReference type="EMBL" id="MBY6322793.1"/>
    </source>
</evidence>
<evidence type="ECO:0000313" key="2">
    <source>
        <dbReference type="Proteomes" id="UP001520140"/>
    </source>
</evidence>
<dbReference type="EMBL" id="JABUKG010000026">
    <property type="protein sequence ID" value="MBY6322793.1"/>
    <property type="molecule type" value="Genomic_DNA"/>
</dbReference>
<protein>
    <submittedName>
        <fullName evidence="1">Uncharacterized protein</fullName>
    </submittedName>
</protein>
<reference evidence="1 2" key="1">
    <citation type="submission" date="2020-06" db="EMBL/GenBank/DDBJ databases">
        <title>Taxonomy, biology and ecology of Rhodococcus bacteria occurring in California pistachio and other woody hosts as revealed by genome sequence analyses.</title>
        <authorList>
            <person name="Gai Y."/>
            <person name="Riely B."/>
        </authorList>
    </citation>
    <scope>NUCLEOTIDE SEQUENCE [LARGE SCALE GENOMIC DNA]</scope>
    <source>
        <strain evidence="1 2">BP-284</strain>
    </source>
</reference>
<comment type="caution">
    <text evidence="1">The sequence shown here is derived from an EMBL/GenBank/DDBJ whole genome shotgun (WGS) entry which is preliminary data.</text>
</comment>
<name>A0ABS7NYZ8_9NOCA</name>
<dbReference type="Proteomes" id="UP001520140">
    <property type="component" value="Unassembled WGS sequence"/>
</dbReference>
<keyword evidence="2" id="KW-1185">Reference proteome</keyword>
<gene>
    <name evidence="1" type="ORF">HQ605_18415</name>
</gene>
<organism evidence="1 2">
    <name type="scientific">Rhodococcoides kroppenstedtii</name>
    <dbReference type="NCBI Taxonomy" id="293050"/>
    <lineage>
        <taxon>Bacteria</taxon>
        <taxon>Bacillati</taxon>
        <taxon>Actinomycetota</taxon>
        <taxon>Actinomycetes</taxon>
        <taxon>Mycobacteriales</taxon>
        <taxon>Nocardiaceae</taxon>
        <taxon>Rhodococcoides</taxon>
    </lineage>
</organism>
<dbReference type="RefSeq" id="WP_068104295.1">
    <property type="nucleotide sequence ID" value="NZ_JAAFYU010000078.1"/>
</dbReference>
<accession>A0ABS7NYZ8</accession>
<sequence>MGRFRARLDLDSLTARTNRQRTSTRGGTTKAHATLEHIDIFRSAGIDTIDHDRAVMADATAIVHELFDRINDAPGRRLRTTAWEVDHAIWQAGRALSPRRRR</sequence>
<proteinExistence type="predicted"/>